<dbReference type="AlphaFoldDB" id="A0A918MVE7"/>
<sequence>MTNNELNHNKTPPELRAVNDELIAALSAEEPDNIEATLLDIVSRRDAIVQQHLASLSTDDAREFAHNEVPINDKLLELVQTLLDSAKDDITHFMRSRAAVKKYK</sequence>
<gene>
    <name evidence="1" type="ORF">GCM10007391_01420</name>
</gene>
<protein>
    <submittedName>
        <fullName evidence="1">Uncharacterized protein</fullName>
    </submittedName>
</protein>
<keyword evidence="2" id="KW-1185">Reference proteome</keyword>
<dbReference type="Proteomes" id="UP000631300">
    <property type="component" value="Unassembled WGS sequence"/>
</dbReference>
<dbReference type="EMBL" id="BMXP01000001">
    <property type="protein sequence ID" value="GGW73474.1"/>
    <property type="molecule type" value="Genomic_DNA"/>
</dbReference>
<comment type="caution">
    <text evidence="1">The sequence shown here is derived from an EMBL/GenBank/DDBJ whole genome shotgun (WGS) entry which is preliminary data.</text>
</comment>
<name>A0A918MVE7_9ALTE</name>
<evidence type="ECO:0000313" key="1">
    <source>
        <dbReference type="EMBL" id="GGW73474.1"/>
    </source>
</evidence>
<proteinExistence type="predicted"/>
<reference evidence="1" key="2">
    <citation type="submission" date="2020-09" db="EMBL/GenBank/DDBJ databases">
        <authorList>
            <person name="Sun Q."/>
            <person name="Kim S."/>
        </authorList>
    </citation>
    <scope>NUCLEOTIDE SEQUENCE</scope>
    <source>
        <strain evidence="1">KCTC 22164</strain>
    </source>
</reference>
<reference evidence="1" key="1">
    <citation type="journal article" date="2014" name="Int. J. Syst. Evol. Microbiol.">
        <title>Complete genome sequence of Corynebacterium casei LMG S-19264T (=DSM 44701T), isolated from a smear-ripened cheese.</title>
        <authorList>
            <consortium name="US DOE Joint Genome Institute (JGI-PGF)"/>
            <person name="Walter F."/>
            <person name="Albersmeier A."/>
            <person name="Kalinowski J."/>
            <person name="Ruckert C."/>
        </authorList>
    </citation>
    <scope>NUCLEOTIDE SEQUENCE</scope>
    <source>
        <strain evidence="1">KCTC 22164</strain>
    </source>
</reference>
<evidence type="ECO:0000313" key="2">
    <source>
        <dbReference type="Proteomes" id="UP000631300"/>
    </source>
</evidence>
<accession>A0A918MVE7</accession>
<organism evidence="1 2">
    <name type="scientific">Alteromonas halophila</name>
    <dbReference type="NCBI Taxonomy" id="516698"/>
    <lineage>
        <taxon>Bacteria</taxon>
        <taxon>Pseudomonadati</taxon>
        <taxon>Pseudomonadota</taxon>
        <taxon>Gammaproteobacteria</taxon>
        <taxon>Alteromonadales</taxon>
        <taxon>Alteromonadaceae</taxon>
        <taxon>Alteromonas/Salinimonas group</taxon>
        <taxon>Alteromonas</taxon>
    </lineage>
</organism>
<dbReference type="RefSeq" id="WP_189403172.1">
    <property type="nucleotide sequence ID" value="NZ_BMXP01000001.1"/>
</dbReference>